<accession>A0A2V5HEQ1</accession>
<dbReference type="AlphaFoldDB" id="A0A2V5HEQ1"/>
<reference evidence="1 2" key="1">
    <citation type="submission" date="2018-02" db="EMBL/GenBank/DDBJ databases">
        <title>The genomes of Aspergillus section Nigri reveals drivers in fungal speciation.</title>
        <authorList>
            <consortium name="DOE Joint Genome Institute"/>
            <person name="Vesth T.C."/>
            <person name="Nybo J."/>
            <person name="Theobald S."/>
            <person name="Brandl J."/>
            <person name="Frisvad J.C."/>
            <person name="Nielsen K.F."/>
            <person name="Lyhne E.K."/>
            <person name="Kogle M.E."/>
            <person name="Kuo A."/>
            <person name="Riley R."/>
            <person name="Clum A."/>
            <person name="Nolan M."/>
            <person name="Lipzen A."/>
            <person name="Salamov A."/>
            <person name="Henrissat B."/>
            <person name="Wiebenga A."/>
            <person name="De vries R.P."/>
            <person name="Grigoriev I.V."/>
            <person name="Mortensen U.H."/>
            <person name="Andersen M.R."/>
            <person name="Baker S.E."/>
        </authorList>
    </citation>
    <scope>NUCLEOTIDE SEQUENCE [LARGE SCALE GENOMIC DNA]</scope>
    <source>
        <strain evidence="1 2">CBS 115571</strain>
    </source>
</reference>
<protein>
    <submittedName>
        <fullName evidence="1">Uncharacterized protein</fullName>
    </submittedName>
</protein>
<evidence type="ECO:0000313" key="1">
    <source>
        <dbReference type="EMBL" id="PYI22828.1"/>
    </source>
</evidence>
<evidence type="ECO:0000313" key="2">
    <source>
        <dbReference type="Proteomes" id="UP000249829"/>
    </source>
</evidence>
<sequence length="153" mass="17276">MFGYLEWESVGFLLRVWCEINRKGREGFHLEGHRGPLRSDGIASFFFFFFSLRRQGGGRVCERGGKRRNCRPSVCRALHAHAAGGLPHSSQSGSATDDDLTLQDMAVIMVQRQVVLFAHYLPMNQWRSGLTWPGGRNAMDESGRGWMRVDESG</sequence>
<organism evidence="1 2">
    <name type="scientific">Aspergillus violaceofuscus (strain CBS 115571)</name>
    <dbReference type="NCBI Taxonomy" id="1450538"/>
    <lineage>
        <taxon>Eukaryota</taxon>
        <taxon>Fungi</taxon>
        <taxon>Dikarya</taxon>
        <taxon>Ascomycota</taxon>
        <taxon>Pezizomycotina</taxon>
        <taxon>Eurotiomycetes</taxon>
        <taxon>Eurotiomycetidae</taxon>
        <taxon>Eurotiales</taxon>
        <taxon>Aspergillaceae</taxon>
        <taxon>Aspergillus</taxon>
    </lineage>
</organism>
<keyword evidence="2" id="KW-1185">Reference proteome</keyword>
<dbReference type="Proteomes" id="UP000249829">
    <property type="component" value="Unassembled WGS sequence"/>
</dbReference>
<gene>
    <name evidence="1" type="ORF">BO99DRAFT_239472</name>
</gene>
<name>A0A2V5HEQ1_ASPV1</name>
<dbReference type="EMBL" id="KZ825108">
    <property type="protein sequence ID" value="PYI22828.1"/>
    <property type="molecule type" value="Genomic_DNA"/>
</dbReference>
<proteinExistence type="predicted"/>